<dbReference type="PANTHER" id="PTHR33356:SF5">
    <property type="entry name" value="TIP41-LIKE PROTEIN"/>
    <property type="match status" value="1"/>
</dbReference>
<dbReference type="Proteomes" id="UP001634007">
    <property type="component" value="Unassembled WGS sequence"/>
</dbReference>
<feature type="region of interest" description="Disordered" evidence="1">
    <location>
        <begin position="54"/>
        <end position="83"/>
    </location>
</feature>
<reference evidence="2 3" key="1">
    <citation type="submission" date="2024-11" db="EMBL/GenBank/DDBJ databases">
        <title>Chromosome-level genome assembly of Eucalyptus globulus Labill. provides insights into its genome evolution.</title>
        <authorList>
            <person name="Li X."/>
        </authorList>
    </citation>
    <scope>NUCLEOTIDE SEQUENCE [LARGE SCALE GENOMIC DNA]</scope>
    <source>
        <strain evidence="2">CL2024</strain>
        <tissue evidence="2">Fresh tender leaves</tissue>
    </source>
</reference>
<dbReference type="EMBL" id="JBJKBG010000001">
    <property type="protein sequence ID" value="KAL3753738.1"/>
    <property type="molecule type" value="Genomic_DNA"/>
</dbReference>
<feature type="region of interest" description="Disordered" evidence="1">
    <location>
        <begin position="1"/>
        <end position="21"/>
    </location>
</feature>
<feature type="region of interest" description="Disordered" evidence="1">
    <location>
        <begin position="362"/>
        <end position="390"/>
    </location>
</feature>
<accession>A0ABD3LPP4</accession>
<dbReference type="AlphaFoldDB" id="A0ABD3LPP4"/>
<feature type="compositionally biased region" description="Basic residues" evidence="1">
    <location>
        <begin position="362"/>
        <end position="375"/>
    </location>
</feature>
<name>A0ABD3LPP4_EUCGL</name>
<feature type="region of interest" description="Disordered" evidence="1">
    <location>
        <begin position="131"/>
        <end position="159"/>
    </location>
</feature>
<evidence type="ECO:0000313" key="2">
    <source>
        <dbReference type="EMBL" id="KAL3753738.1"/>
    </source>
</evidence>
<protein>
    <submittedName>
        <fullName evidence="2">Uncharacterized protein</fullName>
    </submittedName>
</protein>
<keyword evidence="3" id="KW-1185">Reference proteome</keyword>
<sequence length="390" mass="42254">MAESIDDGEFYLPPQFLSDADDDDDLLVFPERRFTAATGGRSAAAAAAAAAFRPLEPARGPGRSSDLGSPVESVVGSTEEWSDEEVHIADLTRKVAQSTLEDDFEYSKGLFLSGSPKSTLCGLRSGCGCGQGSSRGSRGQGSSRGSPNGPSQPTSPPGTLNLLREAAGRVAHLGINDEELYGLTRFPKHRSVYDAAPYSYQSISQPQPFRQFQHVKSMPQTPFQGVRNNDFAGVGNGRFVGAAAPAWPTLHQAHPQSELRSHHHNRHLHGSGARAVFLGSAGIKRESAGTGVFLPRRAGLEPEPRKKTGSTVLIPAKVVQALNLNLNLDDTGSQPQLQSSPNVCFTAESDGAWRFRSHRPHHVQQRGNHHHHRRLPATSQEIRLPQEWTY</sequence>
<feature type="compositionally biased region" description="Low complexity" evidence="1">
    <location>
        <begin position="134"/>
        <end position="152"/>
    </location>
</feature>
<proteinExistence type="predicted"/>
<comment type="caution">
    <text evidence="2">The sequence shown here is derived from an EMBL/GenBank/DDBJ whole genome shotgun (WGS) entry which is preliminary data.</text>
</comment>
<gene>
    <name evidence="2" type="ORF">ACJRO7_001039</name>
</gene>
<evidence type="ECO:0000313" key="3">
    <source>
        <dbReference type="Proteomes" id="UP001634007"/>
    </source>
</evidence>
<dbReference type="PANTHER" id="PTHR33356">
    <property type="entry name" value="TIP41-LIKE PROTEIN"/>
    <property type="match status" value="1"/>
</dbReference>
<evidence type="ECO:0000256" key="1">
    <source>
        <dbReference type="SAM" id="MobiDB-lite"/>
    </source>
</evidence>
<organism evidence="2 3">
    <name type="scientific">Eucalyptus globulus</name>
    <name type="common">Tasmanian blue gum</name>
    <dbReference type="NCBI Taxonomy" id="34317"/>
    <lineage>
        <taxon>Eukaryota</taxon>
        <taxon>Viridiplantae</taxon>
        <taxon>Streptophyta</taxon>
        <taxon>Embryophyta</taxon>
        <taxon>Tracheophyta</taxon>
        <taxon>Spermatophyta</taxon>
        <taxon>Magnoliopsida</taxon>
        <taxon>eudicotyledons</taxon>
        <taxon>Gunneridae</taxon>
        <taxon>Pentapetalae</taxon>
        <taxon>rosids</taxon>
        <taxon>malvids</taxon>
        <taxon>Myrtales</taxon>
        <taxon>Myrtaceae</taxon>
        <taxon>Myrtoideae</taxon>
        <taxon>Eucalypteae</taxon>
        <taxon>Eucalyptus</taxon>
    </lineage>
</organism>